<evidence type="ECO:0000256" key="2">
    <source>
        <dbReference type="ARBA" id="ARBA00012438"/>
    </source>
</evidence>
<dbReference type="STRING" id="561720.SAMN06275492_1271"/>
<name>A0A1X7KH41_9BACT</name>
<dbReference type="InterPro" id="IPR005467">
    <property type="entry name" value="His_kinase_dom"/>
</dbReference>
<evidence type="ECO:0000313" key="4">
    <source>
        <dbReference type="EMBL" id="SMG39867.1"/>
    </source>
</evidence>
<accession>A0A1X7KH41</accession>
<dbReference type="InterPro" id="IPR036890">
    <property type="entry name" value="HATPase_C_sf"/>
</dbReference>
<dbReference type="SUPFAM" id="SSF55874">
    <property type="entry name" value="ATPase domain of HSP90 chaperone/DNA topoisomerase II/histidine kinase"/>
    <property type="match status" value="1"/>
</dbReference>
<dbReference type="AlphaFoldDB" id="A0A1X7KH41"/>
<keyword evidence="5" id="KW-1185">Reference proteome</keyword>
<comment type="catalytic activity">
    <reaction evidence="1">
        <text>ATP + protein L-histidine = ADP + protein N-phospho-L-histidine.</text>
        <dbReference type="EC" id="2.7.13.3"/>
    </reaction>
</comment>
<dbReference type="RefSeq" id="WP_085545130.1">
    <property type="nucleotide sequence ID" value="NZ_FXBB01000027.1"/>
</dbReference>
<dbReference type="GO" id="GO:0004673">
    <property type="term" value="F:protein histidine kinase activity"/>
    <property type="evidence" value="ECO:0007669"/>
    <property type="project" value="UniProtKB-EC"/>
</dbReference>
<evidence type="ECO:0000313" key="5">
    <source>
        <dbReference type="Proteomes" id="UP000193355"/>
    </source>
</evidence>
<dbReference type="EMBL" id="FXBB01000027">
    <property type="protein sequence ID" value="SMG39867.1"/>
    <property type="molecule type" value="Genomic_DNA"/>
</dbReference>
<dbReference type="Proteomes" id="UP000193355">
    <property type="component" value="Unassembled WGS sequence"/>
</dbReference>
<keyword evidence="4" id="KW-0418">Kinase</keyword>
<organism evidence="4 5">
    <name type="scientific">Dethiosulfovibrio salsuginis</name>
    <dbReference type="NCBI Taxonomy" id="561720"/>
    <lineage>
        <taxon>Bacteria</taxon>
        <taxon>Thermotogati</taxon>
        <taxon>Synergistota</taxon>
        <taxon>Synergistia</taxon>
        <taxon>Synergistales</taxon>
        <taxon>Dethiosulfovibrionaceae</taxon>
        <taxon>Dethiosulfovibrio</taxon>
    </lineage>
</organism>
<sequence>MLEDLSHHILDIGENSMRGGASSVTISVEELKREGWLRFSVVDDGRGMDEETCRKVVDPFYTTRTTRKVGLGIPFLRQSAELCEGEFKLESTLGKGTSVLATFRYDSIDRPPLGDIPSSIMTLLVEAPRIRWIYRHVVDDRSFTMDIEAIWEVLGEPEALSDPSVALWIKDYIGENIGNIR</sequence>
<dbReference type="EC" id="2.7.13.3" evidence="2"/>
<dbReference type="InterPro" id="IPR003594">
    <property type="entry name" value="HATPase_dom"/>
</dbReference>
<dbReference type="CDD" id="cd00075">
    <property type="entry name" value="HATPase"/>
    <property type="match status" value="1"/>
</dbReference>
<evidence type="ECO:0000256" key="1">
    <source>
        <dbReference type="ARBA" id="ARBA00000085"/>
    </source>
</evidence>
<dbReference type="PROSITE" id="PS50109">
    <property type="entry name" value="HIS_KIN"/>
    <property type="match status" value="1"/>
</dbReference>
<keyword evidence="4" id="KW-0808">Transferase</keyword>
<protein>
    <recommendedName>
        <fullName evidence="2">histidine kinase</fullName>
        <ecNumber evidence="2">2.7.13.3</ecNumber>
    </recommendedName>
</protein>
<proteinExistence type="predicted"/>
<dbReference type="Pfam" id="PF02518">
    <property type="entry name" value="HATPase_c"/>
    <property type="match status" value="1"/>
</dbReference>
<dbReference type="PRINTS" id="PR00344">
    <property type="entry name" value="BCTRLSENSOR"/>
</dbReference>
<reference evidence="5" key="1">
    <citation type="submission" date="2017-04" db="EMBL/GenBank/DDBJ databases">
        <authorList>
            <person name="Varghese N."/>
            <person name="Submissions S."/>
        </authorList>
    </citation>
    <scope>NUCLEOTIDE SEQUENCE [LARGE SCALE GENOMIC DNA]</scope>
    <source>
        <strain evidence="5">USBA 82</strain>
    </source>
</reference>
<dbReference type="Gene3D" id="3.30.565.10">
    <property type="entry name" value="Histidine kinase-like ATPase, C-terminal domain"/>
    <property type="match status" value="1"/>
</dbReference>
<dbReference type="OrthoDB" id="9797586at2"/>
<gene>
    <name evidence="4" type="ORF">SAMN06275492_1271</name>
</gene>
<feature type="domain" description="Histidine kinase" evidence="3">
    <location>
        <begin position="1"/>
        <end position="107"/>
    </location>
</feature>
<evidence type="ECO:0000259" key="3">
    <source>
        <dbReference type="PROSITE" id="PS50109"/>
    </source>
</evidence>
<dbReference type="InterPro" id="IPR004358">
    <property type="entry name" value="Sig_transdc_His_kin-like_C"/>
</dbReference>